<dbReference type="PANTHER" id="PTHR21198:SF7">
    <property type="entry name" value="ASPARTATE-GLUTAMATE RACEMASE FAMILY"/>
    <property type="match status" value="1"/>
</dbReference>
<dbReference type="InterPro" id="IPR015942">
    <property type="entry name" value="Asp/Glu/hydantoin_racemase"/>
</dbReference>
<dbReference type="PROSITE" id="PS00924">
    <property type="entry name" value="ASP_GLU_RACEMASE_2"/>
    <property type="match status" value="1"/>
</dbReference>
<dbReference type="OrthoDB" id="9803739at2"/>
<dbReference type="SUPFAM" id="SSF53681">
    <property type="entry name" value="Aspartate/glutamate racemase"/>
    <property type="match status" value="2"/>
</dbReference>
<proteinExistence type="inferred from homology"/>
<dbReference type="InterPro" id="IPR018187">
    <property type="entry name" value="Asp/Glu_racemase_AS_1"/>
</dbReference>
<dbReference type="PANTHER" id="PTHR21198">
    <property type="entry name" value="GLUTAMATE RACEMASE"/>
    <property type="match status" value="1"/>
</dbReference>
<name>A0A1M6H843_9FIRM</name>
<dbReference type="Pfam" id="PF01177">
    <property type="entry name" value="Asp_Glu_race"/>
    <property type="match status" value="1"/>
</dbReference>
<dbReference type="STRING" id="1122184.SAMN02745176_02681"/>
<evidence type="ECO:0000313" key="3">
    <source>
        <dbReference type="EMBL" id="SHJ18350.1"/>
    </source>
</evidence>
<gene>
    <name evidence="3" type="ORF">SAMN02745176_02681</name>
</gene>
<comment type="similarity">
    <text evidence="1">Belongs to the aspartate/glutamate racemases family.</text>
</comment>
<dbReference type="EMBL" id="FQZS01000019">
    <property type="protein sequence ID" value="SHJ18350.1"/>
    <property type="molecule type" value="Genomic_DNA"/>
</dbReference>
<dbReference type="Gene3D" id="3.40.50.1860">
    <property type="match status" value="2"/>
</dbReference>
<dbReference type="InterPro" id="IPR004380">
    <property type="entry name" value="Asp_race"/>
</dbReference>
<dbReference type="InterPro" id="IPR033134">
    <property type="entry name" value="Asp/Glu_racemase_AS_2"/>
</dbReference>
<dbReference type="Proteomes" id="UP000184442">
    <property type="component" value="Unassembled WGS sequence"/>
</dbReference>
<reference evidence="3 4" key="1">
    <citation type="submission" date="2016-11" db="EMBL/GenBank/DDBJ databases">
        <authorList>
            <person name="Jaros S."/>
            <person name="Januszkiewicz K."/>
            <person name="Wedrychowicz H."/>
        </authorList>
    </citation>
    <scope>NUCLEOTIDE SEQUENCE [LARGE SCALE GENOMIC DNA]</scope>
    <source>
        <strain evidence="3 4">DSM 19022</strain>
    </source>
</reference>
<dbReference type="InterPro" id="IPR001920">
    <property type="entry name" value="Asp/Glu_race"/>
</dbReference>
<evidence type="ECO:0000256" key="2">
    <source>
        <dbReference type="ARBA" id="ARBA00023235"/>
    </source>
</evidence>
<protein>
    <submittedName>
        <fullName evidence="3">Aspartate racemase</fullName>
    </submittedName>
</protein>
<dbReference type="AlphaFoldDB" id="A0A1M6H843"/>
<organism evidence="3 4">
    <name type="scientific">Lutispora thermophila DSM 19022</name>
    <dbReference type="NCBI Taxonomy" id="1122184"/>
    <lineage>
        <taxon>Bacteria</taxon>
        <taxon>Bacillati</taxon>
        <taxon>Bacillota</taxon>
        <taxon>Clostridia</taxon>
        <taxon>Lutisporales</taxon>
        <taxon>Lutisporaceae</taxon>
        <taxon>Lutispora</taxon>
    </lineage>
</organism>
<dbReference type="NCBIfam" id="TIGR00035">
    <property type="entry name" value="asp_race"/>
    <property type="match status" value="1"/>
</dbReference>
<accession>A0A1M6H843</accession>
<evidence type="ECO:0000256" key="1">
    <source>
        <dbReference type="ARBA" id="ARBA00007847"/>
    </source>
</evidence>
<sequence length="229" mass="25999">MKLGILGGMGPAATCDLYRKITENTQATKDQEHIHVVIDSNAQIPDRTAYICGTGEDPRIEMIRSAIRLEMMGADYIVMPCNTAHYFYDDIKVYCKVPVLHMIRETAAFLKKNYPDDTEYLLLATEGTYTSGIYKNAFMEYGLDIIEPEQDDKKVVMNWIYNVKSGNFNISASEVKELINRYAKNKEMNIILGCTELPLMAEKVGAPEKYIDPELVLAKRCVEIFKGKE</sequence>
<keyword evidence="4" id="KW-1185">Reference proteome</keyword>
<keyword evidence="2" id="KW-0413">Isomerase</keyword>
<evidence type="ECO:0000313" key="4">
    <source>
        <dbReference type="Proteomes" id="UP000184442"/>
    </source>
</evidence>
<dbReference type="GO" id="GO:0047661">
    <property type="term" value="F:amino-acid racemase activity"/>
    <property type="evidence" value="ECO:0007669"/>
    <property type="project" value="InterPro"/>
</dbReference>
<dbReference type="PROSITE" id="PS00923">
    <property type="entry name" value="ASP_GLU_RACEMASE_1"/>
    <property type="match status" value="1"/>
</dbReference>
<dbReference type="RefSeq" id="WP_073026683.1">
    <property type="nucleotide sequence ID" value="NZ_FQZS01000019.1"/>
</dbReference>